<dbReference type="RefSeq" id="WP_121250033.1">
    <property type="nucleotide sequence ID" value="NZ_RBIL01000001.1"/>
</dbReference>
<feature type="transmembrane region" description="Helical" evidence="6">
    <location>
        <begin position="12"/>
        <end position="33"/>
    </location>
</feature>
<feature type="transmembrane region" description="Helical" evidence="6">
    <location>
        <begin position="151"/>
        <end position="171"/>
    </location>
</feature>
<feature type="transmembrane region" description="Helical" evidence="6">
    <location>
        <begin position="177"/>
        <end position="198"/>
    </location>
</feature>
<sequence>MTGYLRRLLRTGAAYQLADAVSKVVALALLPVYTHHLTRADYGTAELILTTIILSSIVLRLGLGEAFVRFHYLDADPERRRTLARTAIGTLLAITTVAALLVAVFADPVSRALLGTEQADVVRAGALGLWAFTNLELVYALLRVEERARDFAIASLINVGLTVLLTVLLVVVADQGAFGLVLGNYAASAVVLLGLWWVERDAIGLPSRPQLAPMLRFGLPTVPAEVSVFLIFFVDRLWLYRAESPDDAGLYSLSVKLAGIVVFTVRAFQLAWPPLAFSIADDAEAARVYARITTYYVLFTGLVVAGIALLGRWLVRIFAAPEFYAAHEALTWVALGWALYGLFLVLVAMAARAQVTVRNAPAALCGLAVNVVLLVVLVPPLGIAGAGLALVGAYAVMLVAMWALTHSLFPVAFEWARLAQVVVVVGGLTAAGELLLPTDGAAGFVTRALVLAALPVALVATRFFRPGELRAARGLLSRRSRPAPSEAPSAG</sequence>
<feature type="transmembrane region" description="Helical" evidence="6">
    <location>
        <begin position="45"/>
        <end position="63"/>
    </location>
</feature>
<dbReference type="InterPro" id="IPR050833">
    <property type="entry name" value="Poly_Biosynth_Transport"/>
</dbReference>
<reference evidence="7 8" key="1">
    <citation type="submission" date="2018-10" db="EMBL/GenBank/DDBJ databases">
        <title>Genomic Encyclopedia of Archaeal and Bacterial Type Strains, Phase II (KMG-II): from individual species to whole genera.</title>
        <authorList>
            <person name="Goeker M."/>
        </authorList>
    </citation>
    <scope>NUCLEOTIDE SEQUENCE [LARGE SCALE GENOMIC DNA]</scope>
    <source>
        <strain evidence="7 8">DSM 14954</strain>
    </source>
</reference>
<keyword evidence="2" id="KW-1003">Cell membrane</keyword>
<keyword evidence="8" id="KW-1185">Reference proteome</keyword>
<dbReference type="AlphaFoldDB" id="A0A660LHQ4"/>
<evidence type="ECO:0000256" key="1">
    <source>
        <dbReference type="ARBA" id="ARBA00004651"/>
    </source>
</evidence>
<dbReference type="Proteomes" id="UP000278962">
    <property type="component" value="Unassembled WGS sequence"/>
</dbReference>
<dbReference type="Pfam" id="PF13440">
    <property type="entry name" value="Polysacc_synt_3"/>
    <property type="match status" value="1"/>
</dbReference>
<evidence type="ECO:0000313" key="8">
    <source>
        <dbReference type="Proteomes" id="UP000278962"/>
    </source>
</evidence>
<comment type="caution">
    <text evidence="7">The sequence shown here is derived from an EMBL/GenBank/DDBJ whole genome shotgun (WGS) entry which is preliminary data.</text>
</comment>
<keyword evidence="3 6" id="KW-0812">Transmembrane</keyword>
<dbReference type="PANTHER" id="PTHR30250:SF11">
    <property type="entry name" value="O-ANTIGEN TRANSPORTER-RELATED"/>
    <property type="match status" value="1"/>
</dbReference>
<evidence type="ECO:0000256" key="4">
    <source>
        <dbReference type="ARBA" id="ARBA00022989"/>
    </source>
</evidence>
<dbReference type="EMBL" id="RBIL01000001">
    <property type="protein sequence ID" value="RKQ92331.1"/>
    <property type="molecule type" value="Genomic_DNA"/>
</dbReference>
<feature type="transmembrane region" description="Helical" evidence="6">
    <location>
        <begin position="360"/>
        <end position="378"/>
    </location>
</feature>
<dbReference type="PANTHER" id="PTHR30250">
    <property type="entry name" value="PST FAMILY PREDICTED COLANIC ACID TRANSPORTER"/>
    <property type="match status" value="1"/>
</dbReference>
<evidence type="ECO:0000256" key="2">
    <source>
        <dbReference type="ARBA" id="ARBA00022475"/>
    </source>
</evidence>
<proteinExistence type="predicted"/>
<accession>A0A660LHQ4</accession>
<gene>
    <name evidence="7" type="ORF">C8N24_2177</name>
</gene>
<feature type="transmembrane region" description="Helical" evidence="6">
    <location>
        <begin position="126"/>
        <end position="144"/>
    </location>
</feature>
<evidence type="ECO:0000256" key="6">
    <source>
        <dbReference type="SAM" id="Phobius"/>
    </source>
</evidence>
<keyword evidence="5 6" id="KW-0472">Membrane</keyword>
<evidence type="ECO:0000313" key="7">
    <source>
        <dbReference type="EMBL" id="RKQ92331.1"/>
    </source>
</evidence>
<feature type="transmembrane region" description="Helical" evidence="6">
    <location>
        <begin position="251"/>
        <end position="272"/>
    </location>
</feature>
<feature type="transmembrane region" description="Helical" evidence="6">
    <location>
        <begin position="416"/>
        <end position="436"/>
    </location>
</feature>
<feature type="transmembrane region" description="Helical" evidence="6">
    <location>
        <begin position="329"/>
        <end position="348"/>
    </location>
</feature>
<dbReference type="OrthoDB" id="5242269at2"/>
<protein>
    <submittedName>
        <fullName evidence="7">O-antigen/teichoic acid export membrane protein</fullName>
    </submittedName>
</protein>
<feature type="transmembrane region" description="Helical" evidence="6">
    <location>
        <begin position="83"/>
        <end position="106"/>
    </location>
</feature>
<feature type="transmembrane region" description="Helical" evidence="6">
    <location>
        <begin position="384"/>
        <end position="404"/>
    </location>
</feature>
<feature type="transmembrane region" description="Helical" evidence="6">
    <location>
        <begin position="219"/>
        <end position="239"/>
    </location>
</feature>
<dbReference type="GO" id="GO:0005886">
    <property type="term" value="C:plasma membrane"/>
    <property type="evidence" value="ECO:0007669"/>
    <property type="project" value="UniProtKB-SubCell"/>
</dbReference>
<comment type="subcellular location">
    <subcellularLocation>
        <location evidence="1">Cell membrane</location>
        <topology evidence="1">Multi-pass membrane protein</topology>
    </subcellularLocation>
</comment>
<keyword evidence="4 6" id="KW-1133">Transmembrane helix</keyword>
<feature type="transmembrane region" description="Helical" evidence="6">
    <location>
        <begin position="293"/>
        <end position="314"/>
    </location>
</feature>
<organism evidence="7 8">
    <name type="scientific">Solirubrobacter pauli</name>
    <dbReference type="NCBI Taxonomy" id="166793"/>
    <lineage>
        <taxon>Bacteria</taxon>
        <taxon>Bacillati</taxon>
        <taxon>Actinomycetota</taxon>
        <taxon>Thermoleophilia</taxon>
        <taxon>Solirubrobacterales</taxon>
        <taxon>Solirubrobacteraceae</taxon>
        <taxon>Solirubrobacter</taxon>
    </lineage>
</organism>
<evidence type="ECO:0000256" key="5">
    <source>
        <dbReference type="ARBA" id="ARBA00023136"/>
    </source>
</evidence>
<name>A0A660LHQ4_9ACTN</name>
<feature type="transmembrane region" description="Helical" evidence="6">
    <location>
        <begin position="442"/>
        <end position="464"/>
    </location>
</feature>
<evidence type="ECO:0000256" key="3">
    <source>
        <dbReference type="ARBA" id="ARBA00022692"/>
    </source>
</evidence>